<dbReference type="Proteomes" id="UP000663873">
    <property type="component" value="Unassembled WGS sequence"/>
</dbReference>
<name>A0A821X8M1_9BILA</name>
<feature type="non-terminal residue" evidence="1">
    <location>
        <position position="1"/>
    </location>
</feature>
<evidence type="ECO:0000313" key="2">
    <source>
        <dbReference type="Proteomes" id="UP000663873"/>
    </source>
</evidence>
<accession>A0A821X8M1</accession>
<keyword evidence="2" id="KW-1185">Reference proteome</keyword>
<dbReference type="AlphaFoldDB" id="A0A821X8M1"/>
<evidence type="ECO:0000313" key="1">
    <source>
        <dbReference type="EMBL" id="CAF4934766.1"/>
    </source>
</evidence>
<organism evidence="1 2">
    <name type="scientific">Rotaria socialis</name>
    <dbReference type="NCBI Taxonomy" id="392032"/>
    <lineage>
        <taxon>Eukaryota</taxon>
        <taxon>Metazoa</taxon>
        <taxon>Spiralia</taxon>
        <taxon>Gnathifera</taxon>
        <taxon>Rotifera</taxon>
        <taxon>Eurotatoria</taxon>
        <taxon>Bdelloidea</taxon>
        <taxon>Philodinida</taxon>
        <taxon>Philodinidae</taxon>
        <taxon>Rotaria</taxon>
    </lineage>
</organism>
<dbReference type="EMBL" id="CAJOBP010087150">
    <property type="protein sequence ID" value="CAF4934766.1"/>
    <property type="molecule type" value="Genomic_DNA"/>
</dbReference>
<sequence length="39" mass="4511">VDENDQRLLNKLNEIGYQHLSELSFGTQIIEVGNLILRQ</sequence>
<gene>
    <name evidence="1" type="ORF">UJA718_LOCUS47037</name>
</gene>
<reference evidence="1" key="1">
    <citation type="submission" date="2021-02" db="EMBL/GenBank/DDBJ databases">
        <authorList>
            <person name="Nowell W R."/>
        </authorList>
    </citation>
    <scope>NUCLEOTIDE SEQUENCE</scope>
</reference>
<comment type="caution">
    <text evidence="1">The sequence shown here is derived from an EMBL/GenBank/DDBJ whole genome shotgun (WGS) entry which is preliminary data.</text>
</comment>
<proteinExistence type="predicted"/>
<protein>
    <submittedName>
        <fullName evidence="1">Uncharacterized protein</fullName>
    </submittedName>
</protein>